<proteinExistence type="predicted"/>
<dbReference type="InterPro" id="IPR035979">
    <property type="entry name" value="RBD_domain_sf"/>
</dbReference>
<protein>
    <recommendedName>
        <fullName evidence="3">RRM domain-containing protein</fullName>
    </recommendedName>
</protein>
<dbReference type="PROSITE" id="PS50102">
    <property type="entry name" value="RRM"/>
    <property type="match status" value="1"/>
</dbReference>
<evidence type="ECO:0000313" key="5">
    <source>
        <dbReference type="Proteomes" id="UP001408789"/>
    </source>
</evidence>
<dbReference type="Gene3D" id="3.30.70.330">
    <property type="match status" value="1"/>
</dbReference>
<comment type="caution">
    <text evidence="4">The sequence shown here is derived from an EMBL/GenBank/DDBJ whole genome shotgun (WGS) entry which is preliminary data.</text>
</comment>
<accession>A0AAP0DDU4</accession>
<evidence type="ECO:0000259" key="3">
    <source>
        <dbReference type="PROSITE" id="PS50102"/>
    </source>
</evidence>
<dbReference type="Pfam" id="PF00076">
    <property type="entry name" value="RRM_1"/>
    <property type="match status" value="1"/>
</dbReference>
<reference evidence="4 5" key="1">
    <citation type="submission" date="2024-04" db="EMBL/GenBank/DDBJ databases">
        <title>The reference genome of an endangered Asteraceae, Deinandra increscens subsp. villosa, native to the Central Coast of California.</title>
        <authorList>
            <person name="Guilliams M."/>
            <person name="Hasenstab-Lehman K."/>
            <person name="Meyer R."/>
            <person name="Mcevoy S."/>
        </authorList>
    </citation>
    <scope>NUCLEOTIDE SEQUENCE [LARGE SCALE GENOMIC DNA]</scope>
    <source>
        <tissue evidence="4">Leaf</tissue>
    </source>
</reference>
<dbReference type="SMART" id="SM00360">
    <property type="entry name" value="RRM"/>
    <property type="match status" value="1"/>
</dbReference>
<dbReference type="InterPro" id="IPR012677">
    <property type="entry name" value="Nucleotide-bd_a/b_plait_sf"/>
</dbReference>
<evidence type="ECO:0000256" key="1">
    <source>
        <dbReference type="PROSITE-ProRule" id="PRU00176"/>
    </source>
</evidence>
<dbReference type="CDD" id="cd00590">
    <property type="entry name" value="RRM_SF"/>
    <property type="match status" value="1"/>
</dbReference>
<gene>
    <name evidence="4" type="ORF">SSX86_011271</name>
</gene>
<evidence type="ECO:0000256" key="2">
    <source>
        <dbReference type="SAM" id="MobiDB-lite"/>
    </source>
</evidence>
<dbReference type="SUPFAM" id="SSF54928">
    <property type="entry name" value="RNA-binding domain, RBD"/>
    <property type="match status" value="1"/>
</dbReference>
<feature type="region of interest" description="Disordered" evidence="2">
    <location>
        <begin position="361"/>
        <end position="385"/>
    </location>
</feature>
<feature type="domain" description="RRM" evidence="3">
    <location>
        <begin position="28"/>
        <end position="105"/>
    </location>
</feature>
<dbReference type="InterPro" id="IPR000504">
    <property type="entry name" value="RRM_dom"/>
</dbReference>
<keyword evidence="5" id="KW-1185">Reference proteome</keyword>
<evidence type="ECO:0000313" key="4">
    <source>
        <dbReference type="EMBL" id="KAK9069368.1"/>
    </source>
</evidence>
<sequence>MRGDSENAWQVVRRRRNGKRRPFLGDVIYFFVARIPERVSSLDLWKLAAPLGTLVDAYIPNKRRFNKEKFGFLRYENVRDVESLLLELKKLEIEEVRLEVNIAKSPRADWLPSIPRQDGPGVRSSQQGAGVLIRSQVRDEEGARTTKQNFEMRMPEVSYKNKVSGEDFSGYPSGNIVVLNHQCNKEMELVVNRSIVALMNTSVDLVNIKVTMADIGFKNLEVKYIGGLHILIILPSVEDVEDCIAAMLKHTQGGFASVMRWQRRKSTTIELWEGKKIDTSVNLVCNGKYYRVEVTEDITSWIPTFDEEEDFPSPPKKSETAADGGDTPAISVGVDMEEGEIREGYGMSEKVLPCLGLQGGAAEGESQEREVDRGTSMGEVNGSTTKEDEVYSSQFVGKVGPDGESCSDPIINLEVGDSCSQSLNRPGPFTMDSPKHNAVGSYPGPIGVSILDSSQSDNLEVEVCSSDPLPGGRKKQRAMARRLNLLAKQGNLLKAGGKSMIWGSLVRSFVKSGKRCNRLDRRSSPSNPLLSEDVSNVPCSIDEEVCLTKEIGDLVGVQLNGFEEQLRGIIVEEGEGDKQVPS</sequence>
<name>A0AAP0DDU4_9ASTR</name>
<feature type="region of interest" description="Disordered" evidence="2">
    <location>
        <begin position="305"/>
        <end position="331"/>
    </location>
</feature>
<dbReference type="Proteomes" id="UP001408789">
    <property type="component" value="Unassembled WGS sequence"/>
</dbReference>
<dbReference type="EMBL" id="JBCNJP010000013">
    <property type="protein sequence ID" value="KAK9069368.1"/>
    <property type="molecule type" value="Genomic_DNA"/>
</dbReference>
<dbReference type="GO" id="GO:0003723">
    <property type="term" value="F:RNA binding"/>
    <property type="evidence" value="ECO:0007669"/>
    <property type="project" value="UniProtKB-UniRule"/>
</dbReference>
<dbReference type="AlphaFoldDB" id="A0AAP0DDU4"/>
<organism evidence="4 5">
    <name type="scientific">Deinandra increscens subsp. villosa</name>
    <dbReference type="NCBI Taxonomy" id="3103831"/>
    <lineage>
        <taxon>Eukaryota</taxon>
        <taxon>Viridiplantae</taxon>
        <taxon>Streptophyta</taxon>
        <taxon>Embryophyta</taxon>
        <taxon>Tracheophyta</taxon>
        <taxon>Spermatophyta</taxon>
        <taxon>Magnoliopsida</taxon>
        <taxon>eudicotyledons</taxon>
        <taxon>Gunneridae</taxon>
        <taxon>Pentapetalae</taxon>
        <taxon>asterids</taxon>
        <taxon>campanulids</taxon>
        <taxon>Asterales</taxon>
        <taxon>Asteraceae</taxon>
        <taxon>Asteroideae</taxon>
        <taxon>Heliantheae alliance</taxon>
        <taxon>Madieae</taxon>
        <taxon>Madiinae</taxon>
        <taxon>Deinandra</taxon>
    </lineage>
</organism>
<keyword evidence="1" id="KW-0694">RNA-binding</keyword>